<organism evidence="4 5">
    <name type="scientific">Platanthera guangdongensis</name>
    <dbReference type="NCBI Taxonomy" id="2320717"/>
    <lineage>
        <taxon>Eukaryota</taxon>
        <taxon>Viridiplantae</taxon>
        <taxon>Streptophyta</taxon>
        <taxon>Embryophyta</taxon>
        <taxon>Tracheophyta</taxon>
        <taxon>Spermatophyta</taxon>
        <taxon>Magnoliopsida</taxon>
        <taxon>Liliopsida</taxon>
        <taxon>Asparagales</taxon>
        <taxon>Orchidaceae</taxon>
        <taxon>Orchidoideae</taxon>
        <taxon>Orchideae</taxon>
        <taxon>Orchidinae</taxon>
        <taxon>Platanthera</taxon>
    </lineage>
</organism>
<dbReference type="SUPFAM" id="SSF50630">
    <property type="entry name" value="Acid proteases"/>
    <property type="match status" value="1"/>
</dbReference>
<feature type="chain" id="PRO_5045477086" evidence="2">
    <location>
        <begin position="25"/>
        <end position="466"/>
    </location>
</feature>
<evidence type="ECO:0000313" key="4">
    <source>
        <dbReference type="EMBL" id="KAK8970313.1"/>
    </source>
</evidence>
<dbReference type="Pfam" id="PF14543">
    <property type="entry name" value="TAXi_N"/>
    <property type="match status" value="1"/>
</dbReference>
<accession>A0ABR2N3P6</accession>
<dbReference type="InterPro" id="IPR021109">
    <property type="entry name" value="Peptidase_aspartic_dom_sf"/>
</dbReference>
<feature type="signal peptide" evidence="2">
    <location>
        <begin position="1"/>
        <end position="24"/>
    </location>
</feature>
<keyword evidence="2" id="KW-0732">Signal</keyword>
<keyword evidence="5" id="KW-1185">Reference proteome</keyword>
<comment type="caution">
    <text evidence="4">The sequence shown here is derived from an EMBL/GenBank/DDBJ whole genome shotgun (WGS) entry which is preliminary data.</text>
</comment>
<evidence type="ECO:0000313" key="5">
    <source>
        <dbReference type="Proteomes" id="UP001412067"/>
    </source>
</evidence>
<dbReference type="InterPro" id="IPR032799">
    <property type="entry name" value="TAXi_C"/>
</dbReference>
<evidence type="ECO:0000256" key="2">
    <source>
        <dbReference type="SAM" id="SignalP"/>
    </source>
</evidence>
<dbReference type="Proteomes" id="UP001412067">
    <property type="component" value="Unassembled WGS sequence"/>
</dbReference>
<dbReference type="EMBL" id="JBBWWR010000002">
    <property type="protein sequence ID" value="KAK8970313.1"/>
    <property type="molecule type" value="Genomic_DNA"/>
</dbReference>
<evidence type="ECO:0000256" key="1">
    <source>
        <dbReference type="ARBA" id="ARBA00007447"/>
    </source>
</evidence>
<dbReference type="PANTHER" id="PTHR13683:SF265">
    <property type="entry name" value="PROTEIN ASPARTIC PROTEASE IN GUARD CELL 2"/>
    <property type="match status" value="1"/>
</dbReference>
<proteinExistence type="inferred from homology"/>
<keyword evidence="4" id="KW-0645">Protease</keyword>
<name>A0ABR2N3P6_9ASPA</name>
<comment type="similarity">
    <text evidence="1">Belongs to the peptidase A1 family.</text>
</comment>
<dbReference type="InterPro" id="IPR001461">
    <property type="entry name" value="Aspartic_peptidase_A1"/>
</dbReference>
<dbReference type="Gene3D" id="2.40.70.10">
    <property type="entry name" value="Acid Proteases"/>
    <property type="match status" value="2"/>
</dbReference>
<sequence>MPPFFLFLHLTLYLSTTSLPSSSAAVKFDYLNVHGILLSSARRHYHRLPPQRHAPATGGGKNLTIELLHRELIAGNPYPTSYHRINDLVRRDDRRVAALHYRILDFGTDVFSGLDQGSGEYFVRAGVGTPPSEQYLVVDSGSDFVWVQCEPCSQCYAQSEPVFDPARSGSFSSVACGSPLCSLLTASSKYVGGCAADRCQYQVTYGDGSSTRGALALETLAFGDLSISEVAIGCGHQNRGLFVGAGGLLGLGWGPLSFVSQLGGMAGGAFSYCLPSRESPVGELVFGRSKAVAAGAVWIPLLRNPRAPGFYYVGLVGVGIGGARLEIVREEEFQLTSEGRGGTVLDTGTAVTRLPVAAYAALREGFVAEAGGLPSAAAVSIFDTCYALGGYESVRVPTLAFYFAGGAELTLPARNILIPVDDAGTFCFAFAPSSSGLAIIGNIQQEGIQITVDAANGFLGFGPNTC</sequence>
<protein>
    <submittedName>
        <fullName evidence="4">Protein ASPARTIC PROTEASE IN GUARD CELL 2</fullName>
    </submittedName>
</protein>
<dbReference type="Pfam" id="PF14541">
    <property type="entry name" value="TAXi_C"/>
    <property type="match status" value="1"/>
</dbReference>
<keyword evidence="4" id="KW-0378">Hydrolase</keyword>
<dbReference type="InterPro" id="IPR032861">
    <property type="entry name" value="TAXi_N"/>
</dbReference>
<evidence type="ECO:0000259" key="3">
    <source>
        <dbReference type="PROSITE" id="PS51767"/>
    </source>
</evidence>
<dbReference type="PROSITE" id="PS51767">
    <property type="entry name" value="PEPTIDASE_A1"/>
    <property type="match status" value="1"/>
</dbReference>
<dbReference type="InterPro" id="IPR033121">
    <property type="entry name" value="PEPTIDASE_A1"/>
</dbReference>
<dbReference type="GO" id="GO:0008233">
    <property type="term" value="F:peptidase activity"/>
    <property type="evidence" value="ECO:0007669"/>
    <property type="project" value="UniProtKB-KW"/>
</dbReference>
<gene>
    <name evidence="4" type="primary">ASPG2</name>
    <name evidence="4" type="ORF">KSP40_PGU003119</name>
</gene>
<dbReference type="GO" id="GO:0006508">
    <property type="term" value="P:proteolysis"/>
    <property type="evidence" value="ECO:0007669"/>
    <property type="project" value="UniProtKB-KW"/>
</dbReference>
<dbReference type="PANTHER" id="PTHR13683">
    <property type="entry name" value="ASPARTYL PROTEASES"/>
    <property type="match status" value="1"/>
</dbReference>
<reference evidence="4 5" key="1">
    <citation type="journal article" date="2022" name="Nat. Plants">
        <title>Genomes of leafy and leafless Platanthera orchids illuminate the evolution of mycoheterotrophy.</title>
        <authorList>
            <person name="Li M.H."/>
            <person name="Liu K.W."/>
            <person name="Li Z."/>
            <person name="Lu H.C."/>
            <person name="Ye Q.L."/>
            <person name="Zhang D."/>
            <person name="Wang J.Y."/>
            <person name="Li Y.F."/>
            <person name="Zhong Z.M."/>
            <person name="Liu X."/>
            <person name="Yu X."/>
            <person name="Liu D.K."/>
            <person name="Tu X.D."/>
            <person name="Liu B."/>
            <person name="Hao Y."/>
            <person name="Liao X.Y."/>
            <person name="Jiang Y.T."/>
            <person name="Sun W.H."/>
            <person name="Chen J."/>
            <person name="Chen Y.Q."/>
            <person name="Ai Y."/>
            <person name="Zhai J.W."/>
            <person name="Wu S.S."/>
            <person name="Zhou Z."/>
            <person name="Hsiao Y.Y."/>
            <person name="Wu W.L."/>
            <person name="Chen Y.Y."/>
            <person name="Lin Y.F."/>
            <person name="Hsu J.L."/>
            <person name="Li C.Y."/>
            <person name="Wang Z.W."/>
            <person name="Zhao X."/>
            <person name="Zhong W.Y."/>
            <person name="Ma X.K."/>
            <person name="Ma L."/>
            <person name="Huang J."/>
            <person name="Chen G.Z."/>
            <person name="Huang M.Z."/>
            <person name="Huang L."/>
            <person name="Peng D.H."/>
            <person name="Luo Y.B."/>
            <person name="Zou S.Q."/>
            <person name="Chen S.P."/>
            <person name="Lan S."/>
            <person name="Tsai W.C."/>
            <person name="Van de Peer Y."/>
            <person name="Liu Z.J."/>
        </authorList>
    </citation>
    <scope>NUCLEOTIDE SEQUENCE [LARGE SCALE GENOMIC DNA]</scope>
    <source>
        <strain evidence="4">Lor288</strain>
    </source>
</reference>
<feature type="domain" description="Peptidase A1" evidence="3">
    <location>
        <begin position="121"/>
        <end position="462"/>
    </location>
</feature>